<keyword evidence="7" id="KW-1185">Reference proteome</keyword>
<keyword evidence="4 5" id="KW-0472">Membrane</keyword>
<evidence type="ECO:0000256" key="5">
    <source>
        <dbReference type="SAM" id="Phobius"/>
    </source>
</evidence>
<reference evidence="6 7" key="1">
    <citation type="submission" date="2023-04" db="EMBL/GenBank/DDBJ databases">
        <title>Genome of Basidiobolus ranarum AG-B5.</title>
        <authorList>
            <person name="Stajich J.E."/>
            <person name="Carter-House D."/>
            <person name="Gryganskyi A."/>
        </authorList>
    </citation>
    <scope>NUCLEOTIDE SEQUENCE [LARGE SCALE GENOMIC DNA]</scope>
    <source>
        <strain evidence="6 7">AG-B5</strain>
    </source>
</reference>
<keyword evidence="2 5" id="KW-0812">Transmembrane</keyword>
<evidence type="ECO:0000313" key="7">
    <source>
        <dbReference type="Proteomes" id="UP001479436"/>
    </source>
</evidence>
<evidence type="ECO:0000313" key="6">
    <source>
        <dbReference type="EMBL" id="KAK9728047.1"/>
    </source>
</evidence>
<protein>
    <submittedName>
        <fullName evidence="6">Uncharacterized protein</fullName>
    </submittedName>
</protein>
<gene>
    <name evidence="6" type="ORF">K7432_001363</name>
</gene>
<dbReference type="Proteomes" id="UP001479436">
    <property type="component" value="Unassembled WGS sequence"/>
</dbReference>
<evidence type="ECO:0000256" key="1">
    <source>
        <dbReference type="ARBA" id="ARBA00004141"/>
    </source>
</evidence>
<organism evidence="6 7">
    <name type="scientific">Basidiobolus ranarum</name>
    <dbReference type="NCBI Taxonomy" id="34480"/>
    <lineage>
        <taxon>Eukaryota</taxon>
        <taxon>Fungi</taxon>
        <taxon>Fungi incertae sedis</taxon>
        <taxon>Zoopagomycota</taxon>
        <taxon>Entomophthoromycotina</taxon>
        <taxon>Basidiobolomycetes</taxon>
        <taxon>Basidiobolales</taxon>
        <taxon>Basidiobolaceae</taxon>
        <taxon>Basidiobolus</taxon>
    </lineage>
</organism>
<dbReference type="EMBL" id="JASJQH010006905">
    <property type="protein sequence ID" value="KAK9728047.1"/>
    <property type="molecule type" value="Genomic_DNA"/>
</dbReference>
<feature type="transmembrane region" description="Helical" evidence="5">
    <location>
        <begin position="36"/>
        <end position="54"/>
    </location>
</feature>
<evidence type="ECO:0000256" key="2">
    <source>
        <dbReference type="ARBA" id="ARBA00022692"/>
    </source>
</evidence>
<evidence type="ECO:0000256" key="3">
    <source>
        <dbReference type="ARBA" id="ARBA00022989"/>
    </source>
</evidence>
<feature type="transmembrane region" description="Helical" evidence="5">
    <location>
        <begin position="12"/>
        <end position="30"/>
    </location>
</feature>
<accession>A0ABR2W9S3</accession>
<dbReference type="Pfam" id="PF08507">
    <property type="entry name" value="COPI_assoc"/>
    <property type="match status" value="1"/>
</dbReference>
<evidence type="ECO:0000256" key="4">
    <source>
        <dbReference type="ARBA" id="ARBA00023136"/>
    </source>
</evidence>
<keyword evidence="3 5" id="KW-1133">Transmembrane helix</keyword>
<comment type="caution">
    <text evidence="6">The sequence shown here is derived from an EMBL/GenBank/DDBJ whole genome shotgun (WGS) entry which is preliminary data.</text>
</comment>
<comment type="subcellular location">
    <subcellularLocation>
        <location evidence="1">Membrane</location>
        <topology evidence="1">Multi-pass membrane protein</topology>
    </subcellularLocation>
</comment>
<dbReference type="InterPro" id="IPR013714">
    <property type="entry name" value="Golgi_TVP15"/>
</dbReference>
<sequence length="79" mass="8532">MALRSDTVLKVLNCICAFLIALGGISLIIHGGLQPIIVGLYAIVLGLALAALEFRIPEPISKQMPFLLTFFGKGLFYIL</sequence>
<name>A0ABR2W9S3_9FUNG</name>
<proteinExistence type="predicted"/>